<dbReference type="AlphaFoldDB" id="A0A3A8IY65"/>
<dbReference type="InterPro" id="IPR028994">
    <property type="entry name" value="Integrin_alpha_N"/>
</dbReference>
<reference evidence="3" key="1">
    <citation type="submission" date="2018-09" db="EMBL/GenBank/DDBJ databases">
        <authorList>
            <person name="Livingstone P.G."/>
            <person name="Whitworth D.E."/>
        </authorList>
    </citation>
    <scope>NUCLEOTIDE SEQUENCE [LARGE SCALE GENOMIC DNA]</scope>
    <source>
        <strain evidence="3">CA054A</strain>
    </source>
</reference>
<comment type="caution">
    <text evidence="2">The sequence shown here is derived from an EMBL/GenBank/DDBJ whole genome shotgun (WGS) entry which is preliminary data.</text>
</comment>
<evidence type="ECO:0000256" key="1">
    <source>
        <dbReference type="ARBA" id="ARBA00022729"/>
    </source>
</evidence>
<dbReference type="Pfam" id="PF13517">
    <property type="entry name" value="FG-GAP_3"/>
    <property type="match status" value="1"/>
</dbReference>
<dbReference type="PANTHER" id="PTHR45460">
    <property type="entry name" value="SIMILAR TO CYSTEINE PROTEINASE"/>
    <property type="match status" value="1"/>
</dbReference>
<proteinExistence type="predicted"/>
<dbReference type="Proteomes" id="UP000268094">
    <property type="component" value="Unassembled WGS sequence"/>
</dbReference>
<dbReference type="InterPro" id="IPR013517">
    <property type="entry name" value="FG-GAP"/>
</dbReference>
<dbReference type="PANTHER" id="PTHR45460:SF2">
    <property type="entry name" value="ALPHA 1,3 GLUCANASE, GH71 FAMILY (EUROFUNG)"/>
    <property type="match status" value="1"/>
</dbReference>
<keyword evidence="3" id="KW-1185">Reference proteome</keyword>
<keyword evidence="1" id="KW-0732">Signal</keyword>
<dbReference type="Gene3D" id="2.130.10.130">
    <property type="entry name" value="Integrin alpha, N-terminal"/>
    <property type="match status" value="1"/>
</dbReference>
<evidence type="ECO:0000313" key="2">
    <source>
        <dbReference type="EMBL" id="RKG88407.1"/>
    </source>
</evidence>
<sequence>MGHPPSGASRVALADATGDKNADILVAGKGFVSVLPGNGNGEFGKAITSITDVEATSFAVHEVNMDARVDVVVASNKAPGVTLLLNQDNGTFTPFTTFLTLFPVSAVALADFTDDGKPDLLLVEPTLDRVVVYVNTSGDPDLNTERQVLTPR</sequence>
<accession>A0A3A8IY65</accession>
<name>A0A3A8IY65_9BACT</name>
<dbReference type="EMBL" id="RAVZ01000082">
    <property type="protein sequence ID" value="RKG88407.1"/>
    <property type="molecule type" value="Genomic_DNA"/>
</dbReference>
<dbReference type="SUPFAM" id="SSF69318">
    <property type="entry name" value="Integrin alpha N-terminal domain"/>
    <property type="match status" value="1"/>
</dbReference>
<evidence type="ECO:0000313" key="3">
    <source>
        <dbReference type="Proteomes" id="UP000268094"/>
    </source>
</evidence>
<dbReference type="OrthoDB" id="5508589at2"/>
<gene>
    <name evidence="2" type="ORF">D7V88_14310</name>
</gene>
<dbReference type="RefSeq" id="WP_120541195.1">
    <property type="nucleotide sequence ID" value="NZ_RAVZ01000082.1"/>
</dbReference>
<protein>
    <submittedName>
        <fullName evidence="2">VCBS repeat-containing protein</fullName>
    </submittedName>
</protein>
<organism evidence="2 3">
    <name type="scientific">Corallococcus terminator</name>
    <dbReference type="NCBI Taxonomy" id="2316733"/>
    <lineage>
        <taxon>Bacteria</taxon>
        <taxon>Pseudomonadati</taxon>
        <taxon>Myxococcota</taxon>
        <taxon>Myxococcia</taxon>
        <taxon>Myxococcales</taxon>
        <taxon>Cystobacterineae</taxon>
        <taxon>Myxococcaceae</taxon>
        <taxon>Corallococcus</taxon>
    </lineage>
</organism>